<comment type="caution">
    <text evidence="2">The sequence shown here is derived from an EMBL/GenBank/DDBJ whole genome shotgun (WGS) entry which is preliminary data.</text>
</comment>
<feature type="domain" description="PE" evidence="1">
    <location>
        <begin position="2"/>
        <end position="41"/>
    </location>
</feature>
<dbReference type="InterPro" id="IPR000084">
    <property type="entry name" value="PE-PGRS_N"/>
</dbReference>
<dbReference type="Proteomes" id="UP000093757">
    <property type="component" value="Unassembled WGS sequence"/>
</dbReference>
<reference evidence="2 4" key="2">
    <citation type="submission" date="2016-06" db="EMBL/GenBank/DDBJ databases">
        <authorList>
            <person name="Kjaerup R.B."/>
            <person name="Dalgaard T.S."/>
            <person name="Juul-Madsen H.R."/>
        </authorList>
    </citation>
    <scope>NUCLEOTIDE SEQUENCE [LARGE SCALE GENOMIC DNA]</scope>
    <source>
        <strain evidence="2 4">1245752.6</strain>
    </source>
</reference>
<dbReference type="Proteomes" id="UP000193928">
    <property type="component" value="Unassembled WGS sequence"/>
</dbReference>
<evidence type="ECO:0000259" key="1">
    <source>
        <dbReference type="Pfam" id="PF00934"/>
    </source>
</evidence>
<dbReference type="AlphaFoldDB" id="A0A1A6BH90"/>
<evidence type="ECO:0000313" key="3">
    <source>
        <dbReference type="EMBL" id="ORV67097.1"/>
    </source>
</evidence>
<dbReference type="EMBL" id="MAEM01000259">
    <property type="protein sequence ID" value="OBS01703.1"/>
    <property type="molecule type" value="Genomic_DNA"/>
</dbReference>
<proteinExistence type="predicted"/>
<dbReference type="Pfam" id="PF00934">
    <property type="entry name" value="PE"/>
    <property type="match status" value="1"/>
</dbReference>
<organism evidence="2 4">
    <name type="scientific">Mycobacterium gordonae</name>
    <dbReference type="NCBI Taxonomy" id="1778"/>
    <lineage>
        <taxon>Bacteria</taxon>
        <taxon>Bacillati</taxon>
        <taxon>Actinomycetota</taxon>
        <taxon>Actinomycetes</taxon>
        <taxon>Mycobacteriales</taxon>
        <taxon>Mycobacteriaceae</taxon>
        <taxon>Mycobacterium</taxon>
    </lineage>
</organism>
<accession>A0A1A6BH90</accession>
<evidence type="ECO:0000313" key="2">
    <source>
        <dbReference type="EMBL" id="OBS01703.1"/>
    </source>
</evidence>
<evidence type="ECO:0000313" key="4">
    <source>
        <dbReference type="Proteomes" id="UP000093757"/>
    </source>
</evidence>
<dbReference type="EMBL" id="LQOY01000248">
    <property type="protein sequence ID" value="ORV67097.1"/>
    <property type="molecule type" value="Genomic_DNA"/>
</dbReference>
<protein>
    <recommendedName>
        <fullName evidence="1">PE domain-containing protein</fullName>
    </recommendedName>
</protein>
<dbReference type="Gene3D" id="1.10.287.850">
    <property type="entry name" value="HP0062-like domain"/>
    <property type="match status" value="1"/>
</dbReference>
<reference evidence="3 5" key="1">
    <citation type="submission" date="2016-01" db="EMBL/GenBank/DDBJ databases">
        <title>The new phylogeny of the genus Mycobacterium.</title>
        <authorList>
            <person name="Tarcisio F."/>
            <person name="Conor M."/>
            <person name="Antonella G."/>
            <person name="Elisabetta G."/>
            <person name="Giulia F.S."/>
            <person name="Sara T."/>
            <person name="Anna F."/>
            <person name="Clotilde B."/>
            <person name="Roberto B."/>
            <person name="Veronica D.S."/>
            <person name="Fabio R."/>
            <person name="Monica P."/>
            <person name="Olivier J."/>
            <person name="Enrico T."/>
            <person name="Nicola S."/>
        </authorList>
    </citation>
    <scope>NUCLEOTIDE SEQUENCE [LARGE SCALE GENOMIC DNA]</scope>
    <source>
        <strain evidence="3 5">DSM 44160</strain>
    </source>
</reference>
<gene>
    <name evidence="2" type="ORF">A9W98_18940</name>
    <name evidence="3" type="ORF">AWC08_08855</name>
</gene>
<evidence type="ECO:0000313" key="5">
    <source>
        <dbReference type="Proteomes" id="UP000193928"/>
    </source>
</evidence>
<name>A0A1A6BH90_MYCGO</name>
<keyword evidence="5" id="KW-1185">Reference proteome</keyword>
<sequence>MFDDLGREYQALSARTQAFHAEFVKALNSSVGAYVSAEIANVERMFASGLPAAGAAPAASILDGLTGGLGAFPSLQSLLPGIFGPTPGPTPPSLAAITGPYEALVSNTINNLQSLGNGLAANPFPFLRQFVTNQSGYGQIIAAAFTNASQHLASGAGAAQVLTDLVPIASIPGRIGQNAVNVLATLVDFSYSVGVNLTNPLQIGAAFFGLPIALGIDAIGSPITTANAIASVGAAFSSAVQSGDGFGAAVAVLTAPAVVANGFLNGQYTLGVTLPGVPLPVLGGVPAITVPLHASIPVGGILTPLSTVTVNIDPLPGSPIVSVPMGGTPTGGILPGLLLYAPQQLAQAIGAPPLPSPLLPLPQITVPGLPSLGSLLPGLSLPSLPDLGSLLGGLGTLPSLPGLLGGLGTLPSLPGLLGGLGTLPSLPGLTGSPSTPLLGGLL</sequence>